<evidence type="ECO:0000313" key="3">
    <source>
        <dbReference type="Proteomes" id="UP000095751"/>
    </source>
</evidence>
<dbReference type="InParanoid" id="A0A1E7F899"/>
<gene>
    <name evidence="2" type="ORF">FRACYDRAFT_240899</name>
</gene>
<evidence type="ECO:0000313" key="2">
    <source>
        <dbReference type="EMBL" id="OEU14359.1"/>
    </source>
</evidence>
<evidence type="ECO:0000256" key="1">
    <source>
        <dbReference type="SAM" id="MobiDB-lite"/>
    </source>
</evidence>
<dbReference type="OrthoDB" id="46564at2759"/>
<keyword evidence="3" id="KW-1185">Reference proteome</keyword>
<reference evidence="2 3" key="1">
    <citation type="submission" date="2016-09" db="EMBL/GenBank/DDBJ databases">
        <title>Extensive genetic diversity and differential bi-allelic expression allows diatom success in the polar Southern Ocean.</title>
        <authorList>
            <consortium name="DOE Joint Genome Institute"/>
            <person name="Mock T."/>
            <person name="Otillar R.P."/>
            <person name="Strauss J."/>
            <person name="Dupont C."/>
            <person name="Frickenhaus S."/>
            <person name="Maumus F."/>
            <person name="Mcmullan M."/>
            <person name="Sanges R."/>
            <person name="Schmutz J."/>
            <person name="Toseland A."/>
            <person name="Valas R."/>
            <person name="Veluchamy A."/>
            <person name="Ward B.J."/>
            <person name="Allen A."/>
            <person name="Barry K."/>
            <person name="Falciatore A."/>
            <person name="Ferrante M."/>
            <person name="Fortunato A.E."/>
            <person name="Gloeckner G."/>
            <person name="Gruber A."/>
            <person name="Hipkin R."/>
            <person name="Janech M."/>
            <person name="Kroth P."/>
            <person name="Leese F."/>
            <person name="Lindquist E."/>
            <person name="Lyon B.R."/>
            <person name="Martin J."/>
            <person name="Mayer C."/>
            <person name="Parker M."/>
            <person name="Quesneville H."/>
            <person name="Raymond J."/>
            <person name="Uhlig C."/>
            <person name="Valentin K.U."/>
            <person name="Worden A.Z."/>
            <person name="Armbrust E.V."/>
            <person name="Bowler C."/>
            <person name="Green B."/>
            <person name="Moulton V."/>
            <person name="Van Oosterhout C."/>
            <person name="Grigoriev I."/>
        </authorList>
    </citation>
    <scope>NUCLEOTIDE SEQUENCE [LARGE SCALE GENOMIC DNA]</scope>
    <source>
        <strain evidence="2 3">CCMP1102</strain>
    </source>
</reference>
<dbReference type="InterPro" id="IPR029063">
    <property type="entry name" value="SAM-dependent_MTases_sf"/>
</dbReference>
<dbReference type="AlphaFoldDB" id="A0A1E7F899"/>
<sequence>MPTLDLKQLLDNDIITISTYDWFKPLYEKELNDIKEIQDAAQLRKLNPFFTNDNDNDSDDDDGLSTMTKTTINNIEDVQSDIQFLTDTNSSGHGNKVWHASIATCRYLKNLLLIEHDDSDDDDADGTSQSLLPVPLPLPSFHCLELGAGTALPSLFLSQLLLLLPTDTGTAGIQNKNKFIIHITDAKEYRNIKQILMSIELQLLARKSKATATATDSTDTTKCMCISYRVSPHNWGETTDLLNMNLNKKNEHAETGDELALLISTSKSYSNKSNNNIYDLIIISDCIYNPQYHDVLLDSLVSTLKLPTSEQVVEEHDGSASDGSNSNGVGNRSNGSGRAVISFSLHGNVDDSNIWSFINTKIPSRTTKMKTKFHHPSTINEQDDVNLVVYKLHARCVSTATSSSSQDNDIDIDIDNDEGWYMKETMTKLGLESDGIDEKRWYAYVYEITWVVVC</sequence>
<feature type="compositionally biased region" description="Low complexity" evidence="1">
    <location>
        <begin position="320"/>
        <end position="333"/>
    </location>
</feature>
<dbReference type="KEGG" id="fcy:FRACYDRAFT_240899"/>
<dbReference type="Gene3D" id="3.40.50.150">
    <property type="entry name" value="Vaccinia Virus protein VP39"/>
    <property type="match status" value="1"/>
</dbReference>
<dbReference type="InterPro" id="IPR019410">
    <property type="entry name" value="Methyltransf_16"/>
</dbReference>
<organism evidence="2 3">
    <name type="scientific">Fragilariopsis cylindrus CCMP1102</name>
    <dbReference type="NCBI Taxonomy" id="635003"/>
    <lineage>
        <taxon>Eukaryota</taxon>
        <taxon>Sar</taxon>
        <taxon>Stramenopiles</taxon>
        <taxon>Ochrophyta</taxon>
        <taxon>Bacillariophyta</taxon>
        <taxon>Bacillariophyceae</taxon>
        <taxon>Bacillariophycidae</taxon>
        <taxon>Bacillariales</taxon>
        <taxon>Bacillariaceae</taxon>
        <taxon>Fragilariopsis</taxon>
    </lineage>
</organism>
<dbReference type="PANTHER" id="PTHR14614">
    <property type="entry name" value="HEPATOCELLULAR CARCINOMA-ASSOCIATED ANTIGEN"/>
    <property type="match status" value="1"/>
</dbReference>
<protein>
    <submittedName>
        <fullName evidence="2">Uncharacterized protein</fullName>
    </submittedName>
</protein>
<proteinExistence type="predicted"/>
<feature type="region of interest" description="Disordered" evidence="1">
    <location>
        <begin position="312"/>
        <end position="333"/>
    </location>
</feature>
<dbReference type="Proteomes" id="UP000095751">
    <property type="component" value="Unassembled WGS sequence"/>
</dbReference>
<dbReference type="EMBL" id="KV784360">
    <property type="protein sequence ID" value="OEU14359.1"/>
    <property type="molecule type" value="Genomic_DNA"/>
</dbReference>
<name>A0A1E7F899_9STRA</name>
<accession>A0A1E7F899</accession>